<dbReference type="Proteomes" id="UP000499080">
    <property type="component" value="Unassembled WGS sequence"/>
</dbReference>
<feature type="domain" description="Retrovirus-related Pol polyprotein from transposon TNT 1-94-like beta-barrel" evidence="2">
    <location>
        <begin position="264"/>
        <end position="318"/>
    </location>
</feature>
<evidence type="ECO:0000259" key="2">
    <source>
        <dbReference type="Pfam" id="PF22936"/>
    </source>
</evidence>
<comment type="caution">
    <text evidence="3">The sequence shown here is derived from an EMBL/GenBank/DDBJ whole genome shotgun (WGS) entry which is preliminary data.</text>
</comment>
<keyword evidence="4" id="KW-1185">Reference proteome</keyword>
<accession>A0A4Y2LDD7</accession>
<name>A0A4Y2LDD7_ARAVE</name>
<dbReference type="AlphaFoldDB" id="A0A4Y2LDD7"/>
<dbReference type="EMBL" id="BGPR01005687">
    <property type="protein sequence ID" value="GBN12499.1"/>
    <property type="molecule type" value="Genomic_DNA"/>
</dbReference>
<protein>
    <recommendedName>
        <fullName evidence="2">Retrovirus-related Pol polyprotein from transposon TNT 1-94-like beta-barrel domain-containing protein</fullName>
    </recommendedName>
</protein>
<proteinExistence type="predicted"/>
<feature type="compositionally biased region" description="Basic and acidic residues" evidence="1">
    <location>
        <begin position="1"/>
        <end position="17"/>
    </location>
</feature>
<dbReference type="Pfam" id="PF14223">
    <property type="entry name" value="Retrotran_gag_2"/>
    <property type="match status" value="1"/>
</dbReference>
<feature type="region of interest" description="Disordered" evidence="1">
    <location>
        <begin position="1"/>
        <end position="25"/>
    </location>
</feature>
<sequence>MFENRHTDVDDTEHEGRPSTATNSEITARVNESILAIRCVASDEIANKLDISHGSVQRISSPLSIEKEYRILISEVDDGTQAWKILQKHFRPDSHARVKSLTDEFFTCKISEDEDIGLYAARLKKIIIDLKDTGKPIADWYQAFQLIRYLPADYQGIVQIIYRWSDEKFKFINVLNELIAEEARLKQSKGDLEVVALHSVNKISAKKKLESKVKWFCNSEQTSLSKACCKYKNKKLNRARNLNAESSFITEACFNEANRNRNSWVFDTAASSHFCGNKNLFQEFQPLNNNINMSVTIDGVNCKIEEIGTVKLLFKKGEES</sequence>
<dbReference type="OrthoDB" id="8189655at2759"/>
<organism evidence="3 4">
    <name type="scientific">Araneus ventricosus</name>
    <name type="common">Orbweaver spider</name>
    <name type="synonym">Epeira ventricosa</name>
    <dbReference type="NCBI Taxonomy" id="182803"/>
    <lineage>
        <taxon>Eukaryota</taxon>
        <taxon>Metazoa</taxon>
        <taxon>Ecdysozoa</taxon>
        <taxon>Arthropoda</taxon>
        <taxon>Chelicerata</taxon>
        <taxon>Arachnida</taxon>
        <taxon>Araneae</taxon>
        <taxon>Araneomorphae</taxon>
        <taxon>Entelegynae</taxon>
        <taxon>Araneoidea</taxon>
        <taxon>Araneidae</taxon>
        <taxon>Araneus</taxon>
    </lineage>
</organism>
<evidence type="ECO:0000313" key="4">
    <source>
        <dbReference type="Proteomes" id="UP000499080"/>
    </source>
</evidence>
<evidence type="ECO:0000256" key="1">
    <source>
        <dbReference type="SAM" id="MobiDB-lite"/>
    </source>
</evidence>
<dbReference type="InterPro" id="IPR054722">
    <property type="entry name" value="PolX-like_BBD"/>
</dbReference>
<reference evidence="3 4" key="1">
    <citation type="journal article" date="2019" name="Sci. Rep.">
        <title>Orb-weaving spider Araneus ventricosus genome elucidates the spidroin gene catalogue.</title>
        <authorList>
            <person name="Kono N."/>
            <person name="Nakamura H."/>
            <person name="Ohtoshi R."/>
            <person name="Moran D.A.P."/>
            <person name="Shinohara A."/>
            <person name="Yoshida Y."/>
            <person name="Fujiwara M."/>
            <person name="Mori M."/>
            <person name="Tomita M."/>
            <person name="Arakawa K."/>
        </authorList>
    </citation>
    <scope>NUCLEOTIDE SEQUENCE [LARGE SCALE GENOMIC DNA]</scope>
</reference>
<evidence type="ECO:0000313" key="3">
    <source>
        <dbReference type="EMBL" id="GBN12499.1"/>
    </source>
</evidence>
<gene>
    <name evidence="3" type="ORF">AVEN_17630_1</name>
</gene>
<dbReference type="Pfam" id="PF22936">
    <property type="entry name" value="Pol_BBD"/>
    <property type="match status" value="1"/>
</dbReference>